<organism evidence="2 3">
    <name type="scientific">Pleuronectes platessa</name>
    <name type="common">European plaice</name>
    <dbReference type="NCBI Taxonomy" id="8262"/>
    <lineage>
        <taxon>Eukaryota</taxon>
        <taxon>Metazoa</taxon>
        <taxon>Chordata</taxon>
        <taxon>Craniata</taxon>
        <taxon>Vertebrata</taxon>
        <taxon>Euteleostomi</taxon>
        <taxon>Actinopterygii</taxon>
        <taxon>Neopterygii</taxon>
        <taxon>Teleostei</taxon>
        <taxon>Neoteleostei</taxon>
        <taxon>Acanthomorphata</taxon>
        <taxon>Carangaria</taxon>
        <taxon>Pleuronectiformes</taxon>
        <taxon>Pleuronectoidei</taxon>
        <taxon>Pleuronectidae</taxon>
        <taxon>Pleuronectes</taxon>
    </lineage>
</organism>
<keyword evidence="3" id="KW-1185">Reference proteome</keyword>
<name>A0A9N7W3F7_PLEPL</name>
<protein>
    <submittedName>
        <fullName evidence="2">Uncharacterized protein</fullName>
    </submittedName>
</protein>
<evidence type="ECO:0000313" key="3">
    <source>
        <dbReference type="Proteomes" id="UP001153269"/>
    </source>
</evidence>
<comment type="caution">
    <text evidence="2">The sequence shown here is derived from an EMBL/GenBank/DDBJ whole genome shotgun (WGS) entry which is preliminary data.</text>
</comment>
<reference evidence="2" key="1">
    <citation type="submission" date="2020-03" db="EMBL/GenBank/DDBJ databases">
        <authorList>
            <person name="Weist P."/>
        </authorList>
    </citation>
    <scope>NUCLEOTIDE SEQUENCE</scope>
</reference>
<feature type="region of interest" description="Disordered" evidence="1">
    <location>
        <begin position="46"/>
        <end position="81"/>
    </location>
</feature>
<gene>
    <name evidence="2" type="ORF">PLEPLA_LOCUS48108</name>
</gene>
<dbReference type="Proteomes" id="UP001153269">
    <property type="component" value="Unassembled WGS sequence"/>
</dbReference>
<dbReference type="AlphaFoldDB" id="A0A9N7W3F7"/>
<sequence>MSRSWSIFKAPLSKRPLSRGGLQNTCIIQAGTGLVLRTPRHSVQFSKQQQLHSSQKEEETRPECSGLRDQMYEGGGERRSYRSTLHHTEDVLLQVKSVI</sequence>
<dbReference type="EMBL" id="CADEAL010004469">
    <property type="protein sequence ID" value="CAB1460257.1"/>
    <property type="molecule type" value="Genomic_DNA"/>
</dbReference>
<proteinExistence type="predicted"/>
<evidence type="ECO:0000256" key="1">
    <source>
        <dbReference type="SAM" id="MobiDB-lite"/>
    </source>
</evidence>
<evidence type="ECO:0000313" key="2">
    <source>
        <dbReference type="EMBL" id="CAB1460257.1"/>
    </source>
</evidence>
<accession>A0A9N7W3F7</accession>